<evidence type="ECO:0000256" key="1">
    <source>
        <dbReference type="SAM" id="MobiDB-lite"/>
    </source>
</evidence>
<reference evidence="2 3" key="1">
    <citation type="submission" date="2024-03" db="EMBL/GenBank/DDBJ databases">
        <authorList>
            <person name="Gkanogiannis A."/>
            <person name="Becerra Lopez-Lavalle L."/>
        </authorList>
    </citation>
    <scope>NUCLEOTIDE SEQUENCE [LARGE SCALE GENOMIC DNA]</scope>
</reference>
<evidence type="ECO:0000313" key="3">
    <source>
        <dbReference type="Proteomes" id="UP001642487"/>
    </source>
</evidence>
<name>A0ABP0YVF2_9ROSI</name>
<sequence>MKASIVFREDQNPIFRAKIPLDFFGFPFRSAIELAEAENLCFSFTSFFRSGPSFNLSYRPNHSLNPFSLAVKAGIGLFGSPIDSPMTFTAEFNLPGNQPPRFFLHFRPQLGDFTLRRSVQSHITNFNLPYRNSISQVDDDVPTLSRGKSVDGGETGDLGLGNAALSSQRIDCSEILNRFDDVFSTVEINARSTFKVRDTAAVKFRWSMRFPASMKKEEFTAKVPLSKMPYLALGKIKIERAAASDGEQQSNKTAGAEEFSDFKKHLEDLWTEGRWLKKNIEQLQSEIGDQKAAPATPPVETRKKKGA</sequence>
<feature type="region of interest" description="Disordered" evidence="1">
    <location>
        <begin position="286"/>
        <end position="307"/>
    </location>
</feature>
<proteinExistence type="predicted"/>
<dbReference type="Proteomes" id="UP001642487">
    <property type="component" value="Chromosome 5"/>
</dbReference>
<organism evidence="2 3">
    <name type="scientific">Citrullus colocynthis</name>
    <name type="common">colocynth</name>
    <dbReference type="NCBI Taxonomy" id="252529"/>
    <lineage>
        <taxon>Eukaryota</taxon>
        <taxon>Viridiplantae</taxon>
        <taxon>Streptophyta</taxon>
        <taxon>Embryophyta</taxon>
        <taxon>Tracheophyta</taxon>
        <taxon>Spermatophyta</taxon>
        <taxon>Magnoliopsida</taxon>
        <taxon>eudicotyledons</taxon>
        <taxon>Gunneridae</taxon>
        <taxon>Pentapetalae</taxon>
        <taxon>rosids</taxon>
        <taxon>fabids</taxon>
        <taxon>Cucurbitales</taxon>
        <taxon>Cucurbitaceae</taxon>
        <taxon>Benincaseae</taxon>
        <taxon>Citrullus</taxon>
    </lineage>
</organism>
<dbReference type="PANTHER" id="PTHR34285:SF3">
    <property type="entry name" value="OS08G0510800 PROTEIN"/>
    <property type="match status" value="1"/>
</dbReference>
<evidence type="ECO:0000313" key="2">
    <source>
        <dbReference type="EMBL" id="CAK9322417.1"/>
    </source>
</evidence>
<keyword evidence="3" id="KW-1185">Reference proteome</keyword>
<dbReference type="EMBL" id="OZ021739">
    <property type="protein sequence ID" value="CAK9322417.1"/>
    <property type="molecule type" value="Genomic_DNA"/>
</dbReference>
<accession>A0ABP0YVF2</accession>
<dbReference type="PANTHER" id="PTHR34285">
    <property type="entry name" value="OS08G0510800 PROTEIN"/>
    <property type="match status" value="1"/>
</dbReference>
<gene>
    <name evidence="2" type="ORF">CITCOLO1_LOCUS14563</name>
</gene>
<protein>
    <submittedName>
        <fullName evidence="2">Uncharacterized protein</fullName>
    </submittedName>
</protein>